<gene>
    <name evidence="2" type="ORF">FCL40_17695</name>
</gene>
<evidence type="ECO:0000313" key="2">
    <source>
        <dbReference type="EMBL" id="TKB46489.1"/>
    </source>
</evidence>
<dbReference type="Pfam" id="PF09722">
    <property type="entry name" value="Xre_MbcA_ParS_C"/>
    <property type="match status" value="1"/>
</dbReference>
<evidence type="ECO:0000259" key="1">
    <source>
        <dbReference type="Pfam" id="PF09722"/>
    </source>
</evidence>
<accession>A0A4U1B7M4</accession>
<dbReference type="InterPro" id="IPR024467">
    <property type="entry name" value="Xre/MbcA/ParS-like_toxin-bd"/>
</dbReference>
<sequence>MADTSLTLDEIVISRLESGKKSELSSALGEAMLQELRLKGCTLKCVANTLPRQIVARAIGVNNSNLHKLYRRKRLSRVQSERISDLTAFWAEMNGIFMHDDLVLDEWLNSKLPALGGLSPMQMMETLPGRKALREILNRLQYGDFS</sequence>
<dbReference type="Proteomes" id="UP000305674">
    <property type="component" value="Unassembled WGS sequence"/>
</dbReference>
<evidence type="ECO:0000313" key="3">
    <source>
        <dbReference type="Proteomes" id="UP000305674"/>
    </source>
</evidence>
<keyword evidence="3" id="KW-1185">Reference proteome</keyword>
<proteinExistence type="predicted"/>
<dbReference type="OrthoDB" id="8595277at2"/>
<organism evidence="2 3">
    <name type="scientific">Ferrimonas sediminicola</name>
    <dbReference type="NCBI Taxonomy" id="2569538"/>
    <lineage>
        <taxon>Bacteria</taxon>
        <taxon>Pseudomonadati</taxon>
        <taxon>Pseudomonadota</taxon>
        <taxon>Gammaproteobacteria</taxon>
        <taxon>Alteromonadales</taxon>
        <taxon>Ferrimonadaceae</taxon>
        <taxon>Ferrimonas</taxon>
    </lineage>
</organism>
<dbReference type="RefSeq" id="WP_136854604.1">
    <property type="nucleotide sequence ID" value="NZ_SWCI01000020.1"/>
</dbReference>
<protein>
    <submittedName>
        <fullName evidence="2">DUF2384 domain-containing protein</fullName>
    </submittedName>
</protein>
<name>A0A4U1B7M4_9GAMM</name>
<comment type="caution">
    <text evidence="2">The sequence shown here is derived from an EMBL/GenBank/DDBJ whole genome shotgun (WGS) entry which is preliminary data.</text>
</comment>
<dbReference type="AlphaFoldDB" id="A0A4U1B7M4"/>
<dbReference type="EMBL" id="SWCI01000020">
    <property type="protein sequence ID" value="TKB46489.1"/>
    <property type="molecule type" value="Genomic_DNA"/>
</dbReference>
<feature type="domain" description="Antitoxin Xre/MbcA/ParS-like toxin-binding" evidence="1">
    <location>
        <begin position="97"/>
        <end position="143"/>
    </location>
</feature>
<reference evidence="2 3" key="1">
    <citation type="submission" date="2019-04" db="EMBL/GenBank/DDBJ databases">
        <authorList>
            <person name="Hwang J.C."/>
        </authorList>
    </citation>
    <scope>NUCLEOTIDE SEQUENCE [LARGE SCALE GENOMIC DNA]</scope>
    <source>
        <strain evidence="2 3">IMCC35001</strain>
    </source>
</reference>